<gene>
    <name evidence="2" type="ORF">LCGC14_1728870</name>
</gene>
<dbReference type="Gene3D" id="1.10.8.60">
    <property type="match status" value="1"/>
</dbReference>
<reference evidence="2" key="1">
    <citation type="journal article" date="2015" name="Nature">
        <title>Complex archaea that bridge the gap between prokaryotes and eukaryotes.</title>
        <authorList>
            <person name="Spang A."/>
            <person name="Saw J.H."/>
            <person name="Jorgensen S.L."/>
            <person name="Zaremba-Niedzwiedzka K."/>
            <person name="Martijn J."/>
            <person name="Lind A.E."/>
            <person name="van Eijk R."/>
            <person name="Schleper C."/>
            <person name="Guy L."/>
            <person name="Ettema T.J."/>
        </authorList>
    </citation>
    <scope>NUCLEOTIDE SEQUENCE</scope>
</reference>
<dbReference type="InterPro" id="IPR003959">
    <property type="entry name" value="ATPase_AAA_core"/>
</dbReference>
<feature type="domain" description="AAA+ ATPase" evidence="1">
    <location>
        <begin position="209"/>
        <end position="413"/>
    </location>
</feature>
<dbReference type="GO" id="GO:0016887">
    <property type="term" value="F:ATP hydrolysis activity"/>
    <property type="evidence" value="ECO:0007669"/>
    <property type="project" value="InterPro"/>
</dbReference>
<dbReference type="InterPro" id="IPR027417">
    <property type="entry name" value="P-loop_NTPase"/>
</dbReference>
<dbReference type="AlphaFoldDB" id="A0A0F9H9Z6"/>
<dbReference type="Pfam" id="PF00004">
    <property type="entry name" value="AAA"/>
    <property type="match status" value="2"/>
</dbReference>
<organism evidence="2">
    <name type="scientific">marine sediment metagenome</name>
    <dbReference type="NCBI Taxonomy" id="412755"/>
    <lineage>
        <taxon>unclassified sequences</taxon>
        <taxon>metagenomes</taxon>
        <taxon>ecological metagenomes</taxon>
    </lineage>
</organism>
<accession>A0A0F9H9Z6</accession>
<proteinExistence type="predicted"/>
<evidence type="ECO:0000313" key="2">
    <source>
        <dbReference type="EMBL" id="KKM07944.1"/>
    </source>
</evidence>
<comment type="caution">
    <text evidence="2">The sequence shown here is derived from an EMBL/GenBank/DDBJ whole genome shotgun (WGS) entry which is preliminary data.</text>
</comment>
<feature type="non-terminal residue" evidence="2">
    <location>
        <position position="529"/>
    </location>
</feature>
<dbReference type="GO" id="GO:0004176">
    <property type="term" value="F:ATP-dependent peptidase activity"/>
    <property type="evidence" value="ECO:0007669"/>
    <property type="project" value="TreeGrafter"/>
</dbReference>
<dbReference type="SMART" id="SM00382">
    <property type="entry name" value="AAA"/>
    <property type="match status" value="1"/>
</dbReference>
<name>A0A0F9H9Z6_9ZZZZ</name>
<dbReference type="GO" id="GO:0006508">
    <property type="term" value="P:proteolysis"/>
    <property type="evidence" value="ECO:0007669"/>
    <property type="project" value="TreeGrafter"/>
</dbReference>
<dbReference type="PANTHER" id="PTHR23076:SF97">
    <property type="entry name" value="ATP-DEPENDENT ZINC METALLOPROTEASE YME1L1"/>
    <property type="match status" value="1"/>
</dbReference>
<sequence length="529" mass="58373">MTLRTPALTWERLKLSVVIVLYALLAEYVDPASFFTSTLGQFLFGALALELIRQVWVYRLEVSREHVKRTKDMRTRWERLKARFDVNTRFRIRRMLAIFAGSYVFGLLLNGMTERCDSAISCTLLAPKLAVENLPEFLQIMVYMMIGMSQLLLMMYSMTKVGGTKVIMPGTIQVVFDDVFGQDPAKHIIEEQIALLESADAIEAAGGHMPKGVLIWGPPGTGKTMLASAAANASSKPLIQIPPGAFASTFVGINLLKVWQLFKLIRKLSLRHGGVIVFFDEIDSLGNRGSEVADQIEPSIDGCTIQADFSTPALPWSGPGEAGLLANLLNAIIVTGGGGQDMGTLTAFLSGMSGMDEPRGLLNKVLALFGFAPLPPPKYRYLMIGATNRPDALDAALVRAGRFGRMVHMGYPKFEGRLVTFQGYLDKTVHELTDENVEWAARNLTRGTGASIKDIVNEALLIAFRDDRTTISFQDMMDAMLWKALGEGEGLHEVDEDNWNVAVHEAGHAIVNHYLVGEYRRIWVGSIEN</sequence>
<dbReference type="SUPFAM" id="SSF52540">
    <property type="entry name" value="P-loop containing nucleoside triphosphate hydrolases"/>
    <property type="match status" value="1"/>
</dbReference>
<evidence type="ECO:0000259" key="1">
    <source>
        <dbReference type="SMART" id="SM00382"/>
    </source>
</evidence>
<dbReference type="InterPro" id="IPR003593">
    <property type="entry name" value="AAA+_ATPase"/>
</dbReference>
<dbReference type="EMBL" id="LAZR01015662">
    <property type="protein sequence ID" value="KKM07944.1"/>
    <property type="molecule type" value="Genomic_DNA"/>
</dbReference>
<dbReference type="GO" id="GO:0005524">
    <property type="term" value="F:ATP binding"/>
    <property type="evidence" value="ECO:0007669"/>
    <property type="project" value="InterPro"/>
</dbReference>
<dbReference type="PANTHER" id="PTHR23076">
    <property type="entry name" value="METALLOPROTEASE M41 FTSH"/>
    <property type="match status" value="1"/>
</dbReference>
<dbReference type="Gene3D" id="3.40.50.300">
    <property type="entry name" value="P-loop containing nucleotide triphosphate hydrolases"/>
    <property type="match status" value="1"/>
</dbReference>
<protein>
    <recommendedName>
        <fullName evidence="1">AAA+ ATPase domain-containing protein</fullName>
    </recommendedName>
</protein>